<evidence type="ECO:0000313" key="2">
    <source>
        <dbReference type="EMBL" id="CAD8682958.1"/>
    </source>
</evidence>
<organism evidence="2">
    <name type="scientific">Chlamydomonas leiostraca</name>
    <dbReference type="NCBI Taxonomy" id="1034604"/>
    <lineage>
        <taxon>Eukaryota</taxon>
        <taxon>Viridiplantae</taxon>
        <taxon>Chlorophyta</taxon>
        <taxon>core chlorophytes</taxon>
        <taxon>Chlorophyceae</taxon>
        <taxon>CS clade</taxon>
        <taxon>Chlamydomonadales</taxon>
        <taxon>Chlamydomonadaceae</taxon>
        <taxon>Chlamydomonas</taxon>
    </lineage>
</organism>
<feature type="region of interest" description="Disordered" evidence="1">
    <location>
        <begin position="756"/>
        <end position="846"/>
    </location>
</feature>
<dbReference type="EMBL" id="HBFB01019505">
    <property type="protein sequence ID" value="CAD8682958.1"/>
    <property type="molecule type" value="Transcribed_RNA"/>
</dbReference>
<dbReference type="AlphaFoldDB" id="A0A7S0RPQ9"/>
<dbReference type="InterPro" id="IPR050870">
    <property type="entry name" value="FAST_kinase"/>
</dbReference>
<feature type="region of interest" description="Disordered" evidence="1">
    <location>
        <begin position="413"/>
        <end position="433"/>
    </location>
</feature>
<gene>
    <name evidence="2" type="ORF">CLEI1391_LOCUS10952</name>
</gene>
<dbReference type="PANTHER" id="PTHR21228">
    <property type="entry name" value="FAST LEU-RICH DOMAIN-CONTAINING"/>
    <property type="match status" value="1"/>
</dbReference>
<dbReference type="GO" id="GO:0005759">
    <property type="term" value="C:mitochondrial matrix"/>
    <property type="evidence" value="ECO:0007669"/>
    <property type="project" value="TreeGrafter"/>
</dbReference>
<sequence>MSQAYMLTGNRGPQAGPRVEAPSVPAWTHSRLRSAAGCTRRRPMAAHGTAFGAGPSHVMRSVGLRALQGKCAAIDQDTELGAAPMPAAVLLDAADLQSSQQDTPPSRRQIINRKIKAAGNLLELHAVVAAEGPVSFDIANTSHALSRLAKLHSSYSQQLRRAGLLTPAAEAAAREDWVGPCLAVLSPLLMDHLEQAEAWDVAMSLYAYALMDHYDRSVFDALCSRACVLAPSFKPVDCANIMYAFGRFGHYHPELLRAIPQVLLYHMYDAKPGELSQVLWGYGRLRVPGAPGKVFLEAMCDTLHHSMAAFRPQELANTMWALARLGHHPGRAVLQRSESLMLARLGPAPERRRSDDSEEQAEHGGSSNGVPYANGVHSEAAQEAGSDAPQLNGSTQHSLDHLLGAGSAQVVASHTSEAASSSRAQQQRPPMQRMVPQDVSNMLWAYGRMRYKAAALLDTLPLHLGRWLHAWSVSDLCCLLVGYTHARHYHRGVLDAVAPLLASRAHELTLSELVVPFWAYGIFQHKPPTCPGFLDTLTSVLVERLRGARPQTYSMLAKACANLRYTPDVLLHQMALGAARRVGEMRPDEMAALLYGMSHLAAQAVRNQQARDAGMSDSSSAGSYASALFNTAGDLSAAPVAMTVGASISAPGVALPAQPVGSGSILGPASSQLFHAVVRQCIRILEEPGHPYADARHMHHKVLNSIVFSCVRVGYTPWTLIDFAESKGIRIIQPHAAYAMLQTRRAAAAAARSSGLAGAGSTGAAGSPTPARTTLPGQAEEAEEEGHGRQQSRPGRQRGRRRGPRSTDSSGSSRFAQLQSELAASSQQGGEQQHLNGWSGSQQESLPIRAPRPLLWPEAREQELNGAAVNGVEPDMLEAEQLVRPRPVPLPLPSSNGVHTNGAAVQLDAAPDAKAGLRGVSFGRKAPPMLHVNPDGSSSTL</sequence>
<feature type="region of interest" description="Disordered" evidence="1">
    <location>
        <begin position="1"/>
        <end position="21"/>
    </location>
</feature>
<dbReference type="GO" id="GO:0044528">
    <property type="term" value="P:regulation of mitochondrial mRNA stability"/>
    <property type="evidence" value="ECO:0007669"/>
    <property type="project" value="TreeGrafter"/>
</dbReference>
<dbReference type="GO" id="GO:0035770">
    <property type="term" value="C:ribonucleoprotein granule"/>
    <property type="evidence" value="ECO:0007669"/>
    <property type="project" value="TreeGrafter"/>
</dbReference>
<feature type="compositionally biased region" description="Polar residues" evidence="1">
    <location>
        <begin position="829"/>
        <end position="845"/>
    </location>
</feature>
<dbReference type="GO" id="GO:0000963">
    <property type="term" value="P:mitochondrial RNA processing"/>
    <property type="evidence" value="ECO:0007669"/>
    <property type="project" value="TreeGrafter"/>
</dbReference>
<feature type="region of interest" description="Disordered" evidence="1">
    <location>
        <begin position="919"/>
        <end position="941"/>
    </location>
</feature>
<proteinExistence type="predicted"/>
<evidence type="ECO:0000256" key="1">
    <source>
        <dbReference type="SAM" id="MobiDB-lite"/>
    </source>
</evidence>
<feature type="compositionally biased region" description="Low complexity" evidence="1">
    <location>
        <begin position="418"/>
        <end position="433"/>
    </location>
</feature>
<feature type="region of interest" description="Disordered" evidence="1">
    <location>
        <begin position="345"/>
        <end position="374"/>
    </location>
</feature>
<accession>A0A7S0RPQ9</accession>
<dbReference type="GO" id="GO:0003723">
    <property type="term" value="F:RNA binding"/>
    <property type="evidence" value="ECO:0007669"/>
    <property type="project" value="TreeGrafter"/>
</dbReference>
<feature type="compositionally biased region" description="Basic residues" evidence="1">
    <location>
        <begin position="795"/>
        <end position="804"/>
    </location>
</feature>
<protein>
    <recommendedName>
        <fullName evidence="3">FAST kinase leucine-rich domain-containing protein</fullName>
    </recommendedName>
</protein>
<feature type="region of interest" description="Disordered" evidence="1">
    <location>
        <begin position="379"/>
        <end position="398"/>
    </location>
</feature>
<reference evidence="2" key="1">
    <citation type="submission" date="2021-01" db="EMBL/GenBank/DDBJ databases">
        <authorList>
            <person name="Corre E."/>
            <person name="Pelletier E."/>
            <person name="Niang G."/>
            <person name="Scheremetjew M."/>
            <person name="Finn R."/>
            <person name="Kale V."/>
            <person name="Holt S."/>
            <person name="Cochrane G."/>
            <person name="Meng A."/>
            <person name="Brown T."/>
            <person name="Cohen L."/>
        </authorList>
    </citation>
    <scope>NUCLEOTIDE SEQUENCE</scope>
    <source>
        <strain evidence="2">SAG 11-49</strain>
    </source>
</reference>
<dbReference type="PANTHER" id="PTHR21228:SF40">
    <property type="entry name" value="LD45607P"/>
    <property type="match status" value="1"/>
</dbReference>
<name>A0A7S0RPQ9_9CHLO</name>
<feature type="compositionally biased region" description="Low complexity" evidence="1">
    <location>
        <begin position="806"/>
        <end position="828"/>
    </location>
</feature>
<evidence type="ECO:0008006" key="3">
    <source>
        <dbReference type="Google" id="ProtNLM"/>
    </source>
</evidence>